<keyword evidence="3 6" id="KW-0812">Transmembrane</keyword>
<evidence type="ECO:0000256" key="4">
    <source>
        <dbReference type="ARBA" id="ARBA00022989"/>
    </source>
</evidence>
<dbReference type="PANTHER" id="PTHR30086:SF20">
    <property type="entry name" value="ARGININE EXPORTER PROTEIN ARGO-RELATED"/>
    <property type="match status" value="1"/>
</dbReference>
<feature type="transmembrane region" description="Helical" evidence="6">
    <location>
        <begin position="186"/>
        <end position="203"/>
    </location>
</feature>
<keyword evidence="2" id="KW-1003">Cell membrane</keyword>
<evidence type="ECO:0000256" key="3">
    <source>
        <dbReference type="ARBA" id="ARBA00022692"/>
    </source>
</evidence>
<sequence length="205" mass="22582">MLSILLPYLVAITLLTITPGLDTTLILRTAALESKGDALKAAMGINLGCMVWGLLVAVGLGAILASSALAFVVLKYLGAAYLAWLGLQCILKPRHHLRGDQPVTHQENWWLKGFYTNILNPKVGLFYLSFLPQFIPAQHAVFMWTMGLVFIHIVLSIIWAFCLIALTQPLAQYLKQSAVIRRLDRISGVIFIGFALKLIGTKLNP</sequence>
<reference evidence="7 8" key="1">
    <citation type="submission" date="2016-08" db="EMBL/GenBank/DDBJ databases">
        <authorList>
            <person name="Seilhamer J.J."/>
        </authorList>
    </citation>
    <scope>NUCLEOTIDE SEQUENCE [LARGE SCALE GENOMIC DNA]</scope>
    <source>
        <strain evidence="7 8">BRTC-1</strain>
    </source>
</reference>
<proteinExistence type="predicted"/>
<dbReference type="PIRSF" id="PIRSF006324">
    <property type="entry name" value="LeuE"/>
    <property type="match status" value="1"/>
</dbReference>
<feature type="transmembrane region" description="Helical" evidence="6">
    <location>
        <begin position="141"/>
        <end position="166"/>
    </location>
</feature>
<gene>
    <name evidence="7" type="ORF">BFG52_11625</name>
</gene>
<dbReference type="GO" id="GO:0005886">
    <property type="term" value="C:plasma membrane"/>
    <property type="evidence" value="ECO:0007669"/>
    <property type="project" value="UniProtKB-SubCell"/>
</dbReference>
<evidence type="ECO:0000313" key="7">
    <source>
        <dbReference type="EMBL" id="AOA58937.1"/>
    </source>
</evidence>
<keyword evidence="5 6" id="KW-0472">Membrane</keyword>
<dbReference type="PANTHER" id="PTHR30086">
    <property type="entry name" value="ARGININE EXPORTER PROTEIN ARGO"/>
    <property type="match status" value="1"/>
</dbReference>
<feature type="transmembrane region" description="Helical" evidence="6">
    <location>
        <begin position="69"/>
        <end position="91"/>
    </location>
</feature>
<dbReference type="RefSeq" id="WP_067556326.1">
    <property type="nucleotide sequence ID" value="NZ_CP016895.1"/>
</dbReference>
<dbReference type="AlphaFoldDB" id="A0A1B2M164"/>
<dbReference type="EMBL" id="CP016895">
    <property type="protein sequence ID" value="AOA58937.1"/>
    <property type="molecule type" value="Genomic_DNA"/>
</dbReference>
<dbReference type="Pfam" id="PF01810">
    <property type="entry name" value="LysE"/>
    <property type="match status" value="1"/>
</dbReference>
<dbReference type="OrthoDB" id="9804822at2"/>
<evidence type="ECO:0000256" key="6">
    <source>
        <dbReference type="SAM" id="Phobius"/>
    </source>
</evidence>
<organism evidence="7 8">
    <name type="scientific">Acinetobacter larvae</name>
    <dbReference type="NCBI Taxonomy" id="1789224"/>
    <lineage>
        <taxon>Bacteria</taxon>
        <taxon>Pseudomonadati</taxon>
        <taxon>Pseudomonadota</taxon>
        <taxon>Gammaproteobacteria</taxon>
        <taxon>Moraxellales</taxon>
        <taxon>Moraxellaceae</taxon>
        <taxon>Acinetobacter</taxon>
    </lineage>
</organism>
<dbReference type="STRING" id="1789224.BFG52_11625"/>
<dbReference type="GO" id="GO:0015171">
    <property type="term" value="F:amino acid transmembrane transporter activity"/>
    <property type="evidence" value="ECO:0007669"/>
    <property type="project" value="TreeGrafter"/>
</dbReference>
<protein>
    <submittedName>
        <fullName evidence="7">Threonine transporter RhtB</fullName>
    </submittedName>
</protein>
<keyword evidence="8" id="KW-1185">Reference proteome</keyword>
<accession>A0A1B2M164</accession>
<comment type="subcellular location">
    <subcellularLocation>
        <location evidence="1">Cell membrane</location>
        <topology evidence="1">Multi-pass membrane protein</topology>
    </subcellularLocation>
</comment>
<feature type="transmembrane region" description="Helical" evidence="6">
    <location>
        <begin position="39"/>
        <end position="63"/>
    </location>
</feature>
<evidence type="ECO:0000313" key="8">
    <source>
        <dbReference type="Proteomes" id="UP000093391"/>
    </source>
</evidence>
<evidence type="ECO:0000256" key="5">
    <source>
        <dbReference type="ARBA" id="ARBA00023136"/>
    </source>
</evidence>
<evidence type="ECO:0000256" key="1">
    <source>
        <dbReference type="ARBA" id="ARBA00004651"/>
    </source>
</evidence>
<keyword evidence="4 6" id="KW-1133">Transmembrane helix</keyword>
<evidence type="ECO:0000256" key="2">
    <source>
        <dbReference type="ARBA" id="ARBA00022475"/>
    </source>
</evidence>
<name>A0A1B2M164_9GAMM</name>
<dbReference type="Proteomes" id="UP000093391">
    <property type="component" value="Chromosome"/>
</dbReference>
<feature type="transmembrane region" description="Helical" evidence="6">
    <location>
        <begin position="6"/>
        <end position="27"/>
    </location>
</feature>
<dbReference type="KEGG" id="ala:BFG52_11625"/>
<dbReference type="InterPro" id="IPR001123">
    <property type="entry name" value="LeuE-type"/>
</dbReference>